<comment type="caution">
    <text evidence="2">The sequence shown here is derived from an EMBL/GenBank/DDBJ whole genome shotgun (WGS) entry which is preliminary data.</text>
</comment>
<evidence type="ECO:0000256" key="1">
    <source>
        <dbReference type="SAM" id="SignalP"/>
    </source>
</evidence>
<accession>A0A4Q1JNR6</accession>
<sequence>MKKYIFSLASLFLFTAVFWSCSDNSDNNPEEDLSLVQLMEVKANAITDAVVDISESKGFEVITVDDGSDLKNAYSRDMDSRYAMNITLDDIKGVYDYKGGISDQQGTFKYGYQSVFEKIGDSEFFVLQLPKEKAMRPWMLYENETTDYVNDFVITTTDYHYTYAGGLAFDYLLNSEIEVEKEKAGALYVDWSISEDLNFDYQSKFTFTNGYSVGVDFSVGEMINYKFNLMKGDAILFMEDVEISKSDVTNKGELKYSLVLGSIKIEWSSVSKDYVVYRNDVLQEGATIEVVKHQNDSDDANVAFCRKGRDIKITFEDGTSIELSEMLSEDTLALMDQIFSSMYDMKFVKHIVDKVAREVYYTNLVNAN</sequence>
<reference evidence="2 3" key="1">
    <citation type="submission" date="2019-01" db="EMBL/GenBank/DDBJ databases">
        <title>Ancylomarina salipaludis sp. nov., isolated from a salt marsh.</title>
        <authorList>
            <person name="Yoon J.-H."/>
        </authorList>
    </citation>
    <scope>NUCLEOTIDE SEQUENCE [LARGE SCALE GENOMIC DNA]</scope>
    <source>
        <strain evidence="2 3">SHSM-M15</strain>
    </source>
</reference>
<proteinExistence type="predicted"/>
<protein>
    <submittedName>
        <fullName evidence="2">Uncharacterized protein</fullName>
    </submittedName>
</protein>
<evidence type="ECO:0000313" key="2">
    <source>
        <dbReference type="EMBL" id="RXQ96518.1"/>
    </source>
</evidence>
<keyword evidence="1" id="KW-0732">Signal</keyword>
<name>A0A4Q1JNR6_9BACT</name>
<dbReference type="OrthoDB" id="1112679at2"/>
<dbReference type="RefSeq" id="WP_129252620.1">
    <property type="nucleotide sequence ID" value="NZ_SAXA01000002.1"/>
</dbReference>
<dbReference type="AlphaFoldDB" id="A0A4Q1JNR6"/>
<evidence type="ECO:0000313" key="3">
    <source>
        <dbReference type="Proteomes" id="UP000289703"/>
    </source>
</evidence>
<feature type="signal peptide" evidence="1">
    <location>
        <begin position="1"/>
        <end position="25"/>
    </location>
</feature>
<feature type="chain" id="PRO_5020551686" evidence="1">
    <location>
        <begin position="26"/>
        <end position="368"/>
    </location>
</feature>
<gene>
    <name evidence="2" type="ORF">EO244_02495</name>
</gene>
<keyword evidence="3" id="KW-1185">Reference proteome</keyword>
<organism evidence="2 3">
    <name type="scientific">Ancylomarina salipaludis</name>
    <dbReference type="NCBI Taxonomy" id="2501299"/>
    <lineage>
        <taxon>Bacteria</taxon>
        <taxon>Pseudomonadati</taxon>
        <taxon>Bacteroidota</taxon>
        <taxon>Bacteroidia</taxon>
        <taxon>Marinilabiliales</taxon>
        <taxon>Marinifilaceae</taxon>
        <taxon>Ancylomarina</taxon>
    </lineage>
</organism>
<dbReference type="EMBL" id="SAXA01000002">
    <property type="protein sequence ID" value="RXQ96518.1"/>
    <property type="molecule type" value="Genomic_DNA"/>
</dbReference>
<dbReference type="Proteomes" id="UP000289703">
    <property type="component" value="Unassembled WGS sequence"/>
</dbReference>